<dbReference type="CDD" id="cd00446">
    <property type="entry name" value="GrpE"/>
    <property type="match status" value="1"/>
</dbReference>
<dbReference type="InterPro" id="IPR013805">
    <property type="entry name" value="GrpE_CC"/>
</dbReference>
<evidence type="ECO:0000313" key="7">
    <source>
        <dbReference type="EMBL" id="QSE97555.1"/>
    </source>
</evidence>
<accession>A0A975A0T8</accession>
<dbReference type="GO" id="GO:0005737">
    <property type="term" value="C:cytoplasm"/>
    <property type="evidence" value="ECO:0007669"/>
    <property type="project" value="UniProtKB-SubCell"/>
</dbReference>
<feature type="region of interest" description="Disordered" evidence="6">
    <location>
        <begin position="1"/>
        <end position="49"/>
    </location>
</feature>
<dbReference type="AlphaFoldDB" id="A0A975A0T8"/>
<dbReference type="PANTHER" id="PTHR21237:SF23">
    <property type="entry name" value="GRPE PROTEIN HOMOLOG, MITOCHONDRIAL"/>
    <property type="match status" value="1"/>
</dbReference>
<dbReference type="InterPro" id="IPR009012">
    <property type="entry name" value="GrpE_head"/>
</dbReference>
<feature type="compositionally biased region" description="Basic and acidic residues" evidence="6">
    <location>
        <begin position="1"/>
        <end position="22"/>
    </location>
</feature>
<organism evidence="7 8">
    <name type="scientific">Fulvivirga lutea</name>
    <dbReference type="NCBI Taxonomy" id="2810512"/>
    <lineage>
        <taxon>Bacteria</taxon>
        <taxon>Pseudomonadati</taxon>
        <taxon>Bacteroidota</taxon>
        <taxon>Cytophagia</taxon>
        <taxon>Cytophagales</taxon>
        <taxon>Fulvivirgaceae</taxon>
        <taxon>Fulvivirga</taxon>
    </lineage>
</organism>
<keyword evidence="3 4" id="KW-0346">Stress response</keyword>
<dbReference type="KEGG" id="fuv:JR347_00250"/>
<dbReference type="PROSITE" id="PS01071">
    <property type="entry name" value="GRPE"/>
    <property type="match status" value="1"/>
</dbReference>
<proteinExistence type="inferred from homology"/>
<comment type="subcellular location">
    <subcellularLocation>
        <location evidence="3">Cytoplasm</location>
    </subcellularLocation>
</comment>
<dbReference type="EMBL" id="CP070608">
    <property type="protein sequence ID" value="QSE97555.1"/>
    <property type="molecule type" value="Genomic_DNA"/>
</dbReference>
<dbReference type="Gene3D" id="2.30.22.10">
    <property type="entry name" value="Head domain of nucleotide exchange factor GrpE"/>
    <property type="match status" value="1"/>
</dbReference>
<reference evidence="7" key="1">
    <citation type="submission" date="2021-02" db="EMBL/GenBank/DDBJ databases">
        <title>Fulvivirga sp. S481 isolated from sea water.</title>
        <authorList>
            <person name="Bae S.S."/>
            <person name="Baek K."/>
        </authorList>
    </citation>
    <scope>NUCLEOTIDE SEQUENCE</scope>
    <source>
        <strain evidence="7">S481</strain>
    </source>
</reference>
<evidence type="ECO:0000256" key="2">
    <source>
        <dbReference type="ARBA" id="ARBA00023186"/>
    </source>
</evidence>
<dbReference type="InterPro" id="IPR000740">
    <property type="entry name" value="GrpE"/>
</dbReference>
<dbReference type="PRINTS" id="PR00773">
    <property type="entry name" value="GRPEPROTEIN"/>
</dbReference>
<evidence type="ECO:0000256" key="1">
    <source>
        <dbReference type="ARBA" id="ARBA00009054"/>
    </source>
</evidence>
<dbReference type="Gene3D" id="3.90.20.20">
    <property type="match status" value="1"/>
</dbReference>
<dbReference type="SUPFAM" id="SSF51064">
    <property type="entry name" value="Head domain of nucleotide exchange factor GrpE"/>
    <property type="match status" value="1"/>
</dbReference>
<keyword evidence="8" id="KW-1185">Reference proteome</keyword>
<dbReference type="Proteomes" id="UP000662783">
    <property type="component" value="Chromosome"/>
</dbReference>
<evidence type="ECO:0000256" key="3">
    <source>
        <dbReference type="HAMAP-Rule" id="MF_01151"/>
    </source>
</evidence>
<evidence type="ECO:0000256" key="5">
    <source>
        <dbReference type="RuleBase" id="RU004478"/>
    </source>
</evidence>
<dbReference type="GO" id="GO:0000774">
    <property type="term" value="F:adenyl-nucleotide exchange factor activity"/>
    <property type="evidence" value="ECO:0007669"/>
    <property type="project" value="InterPro"/>
</dbReference>
<dbReference type="RefSeq" id="WP_205722065.1">
    <property type="nucleotide sequence ID" value="NZ_CP070608.1"/>
</dbReference>
<dbReference type="GO" id="GO:0051087">
    <property type="term" value="F:protein-folding chaperone binding"/>
    <property type="evidence" value="ECO:0007669"/>
    <property type="project" value="InterPro"/>
</dbReference>
<dbReference type="PANTHER" id="PTHR21237">
    <property type="entry name" value="GRPE PROTEIN"/>
    <property type="match status" value="1"/>
</dbReference>
<evidence type="ECO:0000256" key="4">
    <source>
        <dbReference type="RuleBase" id="RU000639"/>
    </source>
</evidence>
<dbReference type="GO" id="GO:0042803">
    <property type="term" value="F:protein homodimerization activity"/>
    <property type="evidence" value="ECO:0007669"/>
    <property type="project" value="InterPro"/>
</dbReference>
<feature type="compositionally biased region" description="Acidic residues" evidence="6">
    <location>
        <begin position="28"/>
        <end position="43"/>
    </location>
</feature>
<comment type="subunit">
    <text evidence="3">Homodimer.</text>
</comment>
<comment type="similarity">
    <text evidence="1 3 5">Belongs to the GrpE family.</text>
</comment>
<evidence type="ECO:0000256" key="6">
    <source>
        <dbReference type="SAM" id="MobiDB-lite"/>
    </source>
</evidence>
<dbReference type="SUPFAM" id="SSF58014">
    <property type="entry name" value="Coiled-coil domain of nucleotide exchange factor GrpE"/>
    <property type="match status" value="1"/>
</dbReference>
<dbReference type="HAMAP" id="MF_01151">
    <property type="entry name" value="GrpE"/>
    <property type="match status" value="1"/>
</dbReference>
<keyword evidence="2 3" id="KW-0143">Chaperone</keyword>
<dbReference type="Pfam" id="PF01025">
    <property type="entry name" value="GrpE"/>
    <property type="match status" value="1"/>
</dbReference>
<protein>
    <recommendedName>
        <fullName evidence="3 4">Protein GrpE</fullName>
    </recommendedName>
    <alternativeName>
        <fullName evidence="3">HSP-70 cofactor</fullName>
    </alternativeName>
</protein>
<gene>
    <name evidence="3" type="primary">grpE</name>
    <name evidence="7" type="ORF">JR347_00250</name>
</gene>
<comment type="function">
    <text evidence="3 4">Participates actively in the response to hyperosmotic and heat shock by preventing the aggregation of stress-denatured proteins, in association with DnaK and GrpE. It is the nucleotide exchange factor for DnaK and may function as a thermosensor. Unfolded proteins bind initially to DnaJ; upon interaction with the DnaJ-bound protein, DnaK hydrolyzes its bound ATP, resulting in the formation of a stable complex. GrpE releases ADP from DnaK; ATP binding to DnaK triggers the release of the substrate protein, thus completing the reaction cycle. Several rounds of ATP-dependent interactions between DnaJ, DnaK and GrpE are required for fully efficient folding.</text>
</comment>
<dbReference type="GO" id="GO:0051082">
    <property type="term" value="F:unfolded protein binding"/>
    <property type="evidence" value="ECO:0007669"/>
    <property type="project" value="TreeGrafter"/>
</dbReference>
<keyword evidence="3" id="KW-0963">Cytoplasm</keyword>
<evidence type="ECO:0000313" key="8">
    <source>
        <dbReference type="Proteomes" id="UP000662783"/>
    </source>
</evidence>
<sequence length="193" mass="22386">MKSENTEEKDTLNEEKVDKQEETVNEVTEQEEVEVEETEEETDELTKIKDELAESKDKYLRLYSEFENFRRRTAKEKLDLVRTANEDLMAALIPVLDDFERAEKSFEKEDVEMKAVKEGIDLVHTKLKKVLEQKGLTPMKGDIGMDFDPDFHEAITQIPAPEKKLKGKVVDIIEKGYMLKEKVVRYAKVVTGN</sequence>
<name>A0A975A0T8_9BACT</name>
<dbReference type="GO" id="GO:0006457">
    <property type="term" value="P:protein folding"/>
    <property type="evidence" value="ECO:0007669"/>
    <property type="project" value="InterPro"/>
</dbReference>